<reference evidence="2 3" key="1">
    <citation type="submission" date="2024-06" db="EMBL/GenBank/DDBJ databases">
        <title>The Natural Products Discovery Center: Release of the First 8490 Sequenced Strains for Exploring Actinobacteria Biosynthetic Diversity.</title>
        <authorList>
            <person name="Kalkreuter E."/>
            <person name="Kautsar S.A."/>
            <person name="Yang D."/>
            <person name="Bader C.D."/>
            <person name="Teijaro C.N."/>
            <person name="Fluegel L."/>
            <person name="Davis C.M."/>
            <person name="Simpson J.R."/>
            <person name="Lauterbach L."/>
            <person name="Steele A.D."/>
            <person name="Gui C."/>
            <person name="Meng S."/>
            <person name="Li G."/>
            <person name="Viehrig K."/>
            <person name="Ye F."/>
            <person name="Su P."/>
            <person name="Kiefer A.F."/>
            <person name="Nichols A."/>
            <person name="Cepeda A.J."/>
            <person name="Yan W."/>
            <person name="Fan B."/>
            <person name="Jiang Y."/>
            <person name="Adhikari A."/>
            <person name="Zheng C.-J."/>
            <person name="Schuster L."/>
            <person name="Cowan T.M."/>
            <person name="Smanski M.J."/>
            <person name="Chevrette M.G."/>
            <person name="De Carvalho L.P.S."/>
            <person name="Shen B."/>
        </authorList>
    </citation>
    <scope>NUCLEOTIDE SEQUENCE [LARGE SCALE GENOMIC DNA]</scope>
    <source>
        <strain evidence="2 3">NPDC000634</strain>
    </source>
</reference>
<evidence type="ECO:0000313" key="3">
    <source>
        <dbReference type="Proteomes" id="UP001458415"/>
    </source>
</evidence>
<accession>A0ABV1W8A2</accession>
<dbReference type="Proteomes" id="UP001458415">
    <property type="component" value="Unassembled WGS sequence"/>
</dbReference>
<keyword evidence="1" id="KW-0472">Membrane</keyword>
<proteinExistence type="predicted"/>
<gene>
    <name evidence="2" type="ORF">ABT317_26510</name>
</gene>
<dbReference type="EMBL" id="JBEPCU010000549">
    <property type="protein sequence ID" value="MER6980425.1"/>
    <property type="molecule type" value="Genomic_DNA"/>
</dbReference>
<keyword evidence="1" id="KW-0812">Transmembrane</keyword>
<comment type="caution">
    <text evidence="2">The sequence shown here is derived from an EMBL/GenBank/DDBJ whole genome shotgun (WGS) entry which is preliminary data.</text>
</comment>
<keyword evidence="1" id="KW-1133">Transmembrane helix</keyword>
<organism evidence="2 3">
    <name type="scientific">Streptomyces carpinensis</name>
    <dbReference type="NCBI Taxonomy" id="66369"/>
    <lineage>
        <taxon>Bacteria</taxon>
        <taxon>Bacillati</taxon>
        <taxon>Actinomycetota</taxon>
        <taxon>Actinomycetes</taxon>
        <taxon>Kitasatosporales</taxon>
        <taxon>Streptomycetaceae</taxon>
        <taxon>Streptomyces</taxon>
    </lineage>
</organism>
<feature type="transmembrane region" description="Helical" evidence="1">
    <location>
        <begin position="6"/>
        <end position="23"/>
    </location>
</feature>
<sequence length="112" mass="12528">MSSVAVFLLGMVGALAPEIVRLYEIRNDPDRFQWSWFYLAVSLAFSALGGVLALVLPATTYWGALYVGVSTPVLVNSMVRKGRERARTQLRSWGTPPERTRYSFVDSYVHGL</sequence>
<feature type="transmembrane region" description="Helical" evidence="1">
    <location>
        <begin position="35"/>
        <end position="55"/>
    </location>
</feature>
<evidence type="ECO:0000256" key="1">
    <source>
        <dbReference type="SAM" id="Phobius"/>
    </source>
</evidence>
<name>A0ABV1W8A2_9ACTN</name>
<keyword evidence="3" id="KW-1185">Reference proteome</keyword>
<dbReference type="RefSeq" id="WP_143668043.1">
    <property type="nucleotide sequence ID" value="NZ_MUBM01000085.1"/>
</dbReference>
<feature type="transmembrane region" description="Helical" evidence="1">
    <location>
        <begin position="61"/>
        <end position="79"/>
    </location>
</feature>
<protein>
    <submittedName>
        <fullName evidence="2">Uncharacterized protein</fullName>
    </submittedName>
</protein>
<evidence type="ECO:0000313" key="2">
    <source>
        <dbReference type="EMBL" id="MER6980425.1"/>
    </source>
</evidence>